<accession>A0A8X6XVZ1</accession>
<sequence length="147" mass="16173">MVSCRKGPRGVAVYAPSFVCERAAAVHIVSIMLGLLTLGLAVCVCVAGREILMEDNQGSDMVQKPIFYFGEMKSTGLEIGDPCSFSFNCLSGCCLKEKNGKTRCRRKTRKDERCSVGQIKLDMYMDYCPCELGNKFCSDDPEARCLG</sequence>
<dbReference type="AlphaFoldDB" id="A0A8X6XVZ1"/>
<gene>
    <name evidence="2" type="primary">AVEN_32331_1</name>
    <name evidence="2" type="ORF">TNIN_296681</name>
</gene>
<name>A0A8X6XVZ1_9ARAC</name>
<proteinExistence type="predicted"/>
<evidence type="ECO:0000256" key="1">
    <source>
        <dbReference type="SAM" id="Phobius"/>
    </source>
</evidence>
<keyword evidence="1" id="KW-0812">Transmembrane</keyword>
<keyword evidence="3" id="KW-1185">Reference proteome</keyword>
<dbReference type="OrthoDB" id="6487910at2759"/>
<protein>
    <submittedName>
        <fullName evidence="2">Uncharacterized protein</fullName>
    </submittedName>
</protein>
<dbReference type="Proteomes" id="UP000886998">
    <property type="component" value="Unassembled WGS sequence"/>
</dbReference>
<dbReference type="Gene3D" id="2.10.80.10">
    <property type="entry name" value="Lipase, subunit A"/>
    <property type="match status" value="1"/>
</dbReference>
<dbReference type="EMBL" id="BMAV01012979">
    <property type="protein sequence ID" value="GFY60103.1"/>
    <property type="molecule type" value="Genomic_DNA"/>
</dbReference>
<evidence type="ECO:0000313" key="2">
    <source>
        <dbReference type="EMBL" id="GFY60103.1"/>
    </source>
</evidence>
<comment type="caution">
    <text evidence="2">The sequence shown here is derived from an EMBL/GenBank/DDBJ whole genome shotgun (WGS) entry which is preliminary data.</text>
</comment>
<keyword evidence="1" id="KW-0472">Membrane</keyword>
<reference evidence="2" key="1">
    <citation type="submission" date="2020-08" db="EMBL/GenBank/DDBJ databases">
        <title>Multicomponent nature underlies the extraordinary mechanical properties of spider dragline silk.</title>
        <authorList>
            <person name="Kono N."/>
            <person name="Nakamura H."/>
            <person name="Mori M."/>
            <person name="Yoshida Y."/>
            <person name="Ohtoshi R."/>
            <person name="Malay A.D."/>
            <person name="Moran D.A.P."/>
            <person name="Tomita M."/>
            <person name="Numata K."/>
            <person name="Arakawa K."/>
        </authorList>
    </citation>
    <scope>NUCLEOTIDE SEQUENCE</scope>
</reference>
<keyword evidence="1" id="KW-1133">Transmembrane helix</keyword>
<organism evidence="2 3">
    <name type="scientific">Trichonephila inaurata madagascariensis</name>
    <dbReference type="NCBI Taxonomy" id="2747483"/>
    <lineage>
        <taxon>Eukaryota</taxon>
        <taxon>Metazoa</taxon>
        <taxon>Ecdysozoa</taxon>
        <taxon>Arthropoda</taxon>
        <taxon>Chelicerata</taxon>
        <taxon>Arachnida</taxon>
        <taxon>Araneae</taxon>
        <taxon>Araneomorphae</taxon>
        <taxon>Entelegynae</taxon>
        <taxon>Araneoidea</taxon>
        <taxon>Nephilidae</taxon>
        <taxon>Trichonephila</taxon>
        <taxon>Trichonephila inaurata</taxon>
    </lineage>
</organism>
<evidence type="ECO:0000313" key="3">
    <source>
        <dbReference type="Proteomes" id="UP000886998"/>
    </source>
</evidence>
<feature type="transmembrane region" description="Helical" evidence="1">
    <location>
        <begin position="24"/>
        <end position="47"/>
    </location>
</feature>